<dbReference type="RefSeq" id="WP_326508044.1">
    <property type="nucleotide sequence ID" value="NZ_JAWIIV010000018.1"/>
</dbReference>
<sequence length="329" mass="38187">MNRDDENNERLLQEGLAFDQQIDERIAHGHIPDLRRTKPCDYFYNNSWRRPGYVQLDFYEQFTLIRDAISAGMSRKPQEIRVLEVGCGPGYLSLELARAGFQVTGLDLSERCIQIASKFADEDPWISERGILRYIAGDYYTCDRLDIGSYDVVVFLGALHHFQDQSKVLQRSRDLLKTGGLIVAHEPARDRITRGNAAFAHLLSTILSLNNNFYTEQALLARRSELLDKVENVFSALRYENDSGEKTQSINDNDAGYAEMYPELRSTFEQIRFEWRYSFFHEFIGGLRFDEEKNLQVAEFLKEMDRILVETEVLQGTEFFFVGRKEVKL</sequence>
<name>A0ABU6JD20_9BURK</name>
<gene>
    <name evidence="4" type="ORF">RY831_19415</name>
</gene>
<keyword evidence="3" id="KW-0949">S-adenosyl-L-methionine</keyword>
<dbReference type="EC" id="2.1.-.-" evidence="4"/>
<evidence type="ECO:0000256" key="2">
    <source>
        <dbReference type="ARBA" id="ARBA00022679"/>
    </source>
</evidence>
<organism evidence="4 5">
    <name type="scientific">Noviherbaspirillum album</name>
    <dbReference type="NCBI Taxonomy" id="3080276"/>
    <lineage>
        <taxon>Bacteria</taxon>
        <taxon>Pseudomonadati</taxon>
        <taxon>Pseudomonadota</taxon>
        <taxon>Betaproteobacteria</taxon>
        <taxon>Burkholderiales</taxon>
        <taxon>Oxalobacteraceae</taxon>
        <taxon>Noviherbaspirillum</taxon>
    </lineage>
</organism>
<dbReference type="Gene3D" id="3.40.50.150">
    <property type="entry name" value="Vaccinia Virus protein VP39"/>
    <property type="match status" value="1"/>
</dbReference>
<evidence type="ECO:0000256" key="1">
    <source>
        <dbReference type="ARBA" id="ARBA00022603"/>
    </source>
</evidence>
<accession>A0ABU6JD20</accession>
<dbReference type="CDD" id="cd02440">
    <property type="entry name" value="AdoMet_MTases"/>
    <property type="match status" value="1"/>
</dbReference>
<protein>
    <submittedName>
        <fullName evidence="4">Class I SAM-dependent methyltransferase</fullName>
        <ecNumber evidence="4">2.1.-.-</ecNumber>
    </submittedName>
</protein>
<keyword evidence="5" id="KW-1185">Reference proteome</keyword>
<dbReference type="GO" id="GO:0032259">
    <property type="term" value="P:methylation"/>
    <property type="evidence" value="ECO:0007669"/>
    <property type="project" value="UniProtKB-KW"/>
</dbReference>
<evidence type="ECO:0000313" key="4">
    <source>
        <dbReference type="EMBL" id="MEC4721338.1"/>
    </source>
</evidence>
<proteinExistence type="predicted"/>
<reference evidence="4 5" key="1">
    <citation type="submission" date="2023-10" db="EMBL/GenBank/DDBJ databases">
        <title>Noviherbaspirillum sp. CPCC 100848 genome assembly.</title>
        <authorList>
            <person name="Li X.Y."/>
            <person name="Fang X.M."/>
        </authorList>
    </citation>
    <scope>NUCLEOTIDE SEQUENCE [LARGE SCALE GENOMIC DNA]</scope>
    <source>
        <strain evidence="4 5">CPCC 100848</strain>
    </source>
</reference>
<dbReference type="PANTHER" id="PTHR43464:SF19">
    <property type="entry name" value="UBIQUINONE BIOSYNTHESIS O-METHYLTRANSFERASE, MITOCHONDRIAL"/>
    <property type="match status" value="1"/>
</dbReference>
<dbReference type="Proteomes" id="UP001352263">
    <property type="component" value="Unassembled WGS sequence"/>
</dbReference>
<keyword evidence="2 4" id="KW-0808">Transferase</keyword>
<dbReference type="EMBL" id="JAWIIV010000018">
    <property type="protein sequence ID" value="MEC4721338.1"/>
    <property type="molecule type" value="Genomic_DNA"/>
</dbReference>
<dbReference type="InterPro" id="IPR029063">
    <property type="entry name" value="SAM-dependent_MTases_sf"/>
</dbReference>
<dbReference type="Pfam" id="PF13489">
    <property type="entry name" value="Methyltransf_23"/>
    <property type="match status" value="1"/>
</dbReference>
<comment type="caution">
    <text evidence="4">The sequence shown here is derived from an EMBL/GenBank/DDBJ whole genome shotgun (WGS) entry which is preliminary data.</text>
</comment>
<dbReference type="SUPFAM" id="SSF53335">
    <property type="entry name" value="S-adenosyl-L-methionine-dependent methyltransferases"/>
    <property type="match status" value="1"/>
</dbReference>
<evidence type="ECO:0000256" key="3">
    <source>
        <dbReference type="ARBA" id="ARBA00022691"/>
    </source>
</evidence>
<dbReference type="PANTHER" id="PTHR43464">
    <property type="entry name" value="METHYLTRANSFERASE"/>
    <property type="match status" value="1"/>
</dbReference>
<dbReference type="GO" id="GO:0008168">
    <property type="term" value="F:methyltransferase activity"/>
    <property type="evidence" value="ECO:0007669"/>
    <property type="project" value="UniProtKB-KW"/>
</dbReference>
<evidence type="ECO:0000313" key="5">
    <source>
        <dbReference type="Proteomes" id="UP001352263"/>
    </source>
</evidence>
<keyword evidence="1 4" id="KW-0489">Methyltransferase</keyword>